<dbReference type="InterPro" id="IPR005064">
    <property type="entry name" value="BUG"/>
</dbReference>
<name>A0A5P3VAB4_9BURK</name>
<dbReference type="AlphaFoldDB" id="A0A5P3VAB4"/>
<evidence type="ECO:0000313" key="3">
    <source>
        <dbReference type="Proteomes" id="UP000325743"/>
    </source>
</evidence>
<evidence type="ECO:0000313" key="2">
    <source>
        <dbReference type="EMBL" id="QEZ43307.1"/>
    </source>
</evidence>
<dbReference type="CDD" id="cd13578">
    <property type="entry name" value="PBP2_Bug27"/>
    <property type="match status" value="1"/>
</dbReference>
<dbReference type="PANTHER" id="PTHR42928:SF5">
    <property type="entry name" value="BLR1237 PROTEIN"/>
    <property type="match status" value="1"/>
</dbReference>
<evidence type="ECO:0000256" key="1">
    <source>
        <dbReference type="ARBA" id="ARBA00006987"/>
    </source>
</evidence>
<reference evidence="2 3" key="1">
    <citation type="submission" date="2018-09" db="EMBL/GenBank/DDBJ databases">
        <title>Complete genome sequence of Cupriavidus oxalaticus T2, a bacterium capable of phenol tolerance and degradation.</title>
        <authorList>
            <person name="Yan J."/>
        </authorList>
    </citation>
    <scope>NUCLEOTIDE SEQUENCE [LARGE SCALE GENOMIC DNA]</scope>
    <source>
        <strain evidence="2 3">T2</strain>
    </source>
</reference>
<dbReference type="Pfam" id="PF03401">
    <property type="entry name" value="TctC"/>
    <property type="match status" value="1"/>
</dbReference>
<dbReference type="PANTHER" id="PTHR42928">
    <property type="entry name" value="TRICARBOXYLATE-BINDING PROTEIN"/>
    <property type="match status" value="1"/>
</dbReference>
<organism evidence="2 3">
    <name type="scientific">Cupriavidus oxalaticus</name>
    <dbReference type="NCBI Taxonomy" id="96344"/>
    <lineage>
        <taxon>Bacteria</taxon>
        <taxon>Pseudomonadati</taxon>
        <taxon>Pseudomonadota</taxon>
        <taxon>Betaproteobacteria</taxon>
        <taxon>Burkholderiales</taxon>
        <taxon>Burkholderiaceae</taxon>
        <taxon>Cupriavidus</taxon>
    </lineage>
</organism>
<dbReference type="PIRSF" id="PIRSF017082">
    <property type="entry name" value="YflP"/>
    <property type="match status" value="1"/>
</dbReference>
<accession>A0A5P3VAB4</accession>
<dbReference type="EMBL" id="CP032518">
    <property type="protein sequence ID" value="QEZ43307.1"/>
    <property type="molecule type" value="Genomic_DNA"/>
</dbReference>
<comment type="similarity">
    <text evidence="1">Belongs to the UPF0065 (bug) family.</text>
</comment>
<dbReference type="SUPFAM" id="SSF53850">
    <property type="entry name" value="Periplasmic binding protein-like II"/>
    <property type="match status" value="1"/>
</dbReference>
<sequence length="344" mass="35423">MPGISPTASRAIAAPRRTPRRSILVASLAFAGMLLAPVSGMAAEAYPAKPVRLVVPYPPGGATDVIGRTLAQRLSTTLGQQVVVDNRAGAAGNIGAELVAKSPADGYTLLLGALTSHAINAALYKSRVPYDLEKSFAPVSIVGTVPLVFVVNPSVSASSLPQLVSLAKSRPGAITFASAGNGSPQHLAGEMFKRMAGVEMLHVPYKGSGPAMTDLIGGQVLSMVETVPAAQAYVKTGKIRALAVASPERVNALPDVPTATEAGLKDFEVSSMFGIVAPAGTPAPVIDRLSGDLKKILAEPEVQATLLKQGAIATWTTPAQASARIKAEVGKWNTVIREAGVKPE</sequence>
<dbReference type="Gene3D" id="3.40.190.150">
    <property type="entry name" value="Bordetella uptake gene, domain 1"/>
    <property type="match status" value="1"/>
</dbReference>
<proteinExistence type="inferred from homology"/>
<dbReference type="InterPro" id="IPR042100">
    <property type="entry name" value="Bug_dom1"/>
</dbReference>
<dbReference type="Proteomes" id="UP000325743">
    <property type="component" value="Chromosome 1"/>
</dbReference>
<gene>
    <name evidence="2" type="ORF">D2917_03020</name>
</gene>
<dbReference type="RefSeq" id="WP_151069527.1">
    <property type="nucleotide sequence ID" value="NZ_CP032518.1"/>
</dbReference>
<dbReference type="Gene3D" id="3.40.190.10">
    <property type="entry name" value="Periplasmic binding protein-like II"/>
    <property type="match status" value="1"/>
</dbReference>
<protein>
    <submittedName>
        <fullName evidence="2">Tripartite tricarboxylate transporter substrate binding protein</fullName>
    </submittedName>
</protein>